<dbReference type="AlphaFoldDB" id="A0AAD9XP94"/>
<protein>
    <recommendedName>
        <fullName evidence="3">Nuclease HARBI1</fullName>
    </recommendedName>
</protein>
<dbReference type="InterPro" id="IPR006912">
    <property type="entry name" value="Harbinger_derived_prot"/>
</dbReference>
<name>A0AAD9XP94_9ROSI</name>
<accession>A0AAD9XP94</accession>
<dbReference type="Proteomes" id="UP001280121">
    <property type="component" value="Unassembled WGS sequence"/>
</dbReference>
<proteinExistence type="predicted"/>
<dbReference type="PANTHER" id="PTHR47150:SF7">
    <property type="entry name" value="NUCLEASE"/>
    <property type="match status" value="1"/>
</dbReference>
<sequence length="313" mass="36574">MSSASMKYDSDSSSSSDKSFSITKDLLADNMNFTKMSRDLVQNATIHIPIIISTTLMCKKRPHCGSTLGRRYIHRDRKERYNQIINDYFKGEQSKYTREHFRRRFRMNVELFNCILSAIKSNDDYFTQKVEAVGKLGLSHLQKTMVVVLMLANSCPSDFLDEYVQIDGEDRGFPGMLGSLDCMHWHWKNCPTAWHEAVRKDVERAFGVLQSRWHIVKGPARMWNAKDLGKIMKTCIILHNMIIENEYHQGINPESWEPHTDEMVDQVDIEHDYTFLVSKMINRMKQVRDTGRHNDLKMDLINHLWDNYGGQQT</sequence>
<keyword evidence="2" id="KW-1185">Reference proteome</keyword>
<comment type="caution">
    <text evidence="1">The sequence shown here is derived from an EMBL/GenBank/DDBJ whole genome shotgun (WGS) entry which is preliminary data.</text>
</comment>
<evidence type="ECO:0008006" key="3">
    <source>
        <dbReference type="Google" id="ProtNLM"/>
    </source>
</evidence>
<evidence type="ECO:0000313" key="1">
    <source>
        <dbReference type="EMBL" id="KAK2663239.1"/>
    </source>
</evidence>
<dbReference type="PANTHER" id="PTHR47150">
    <property type="entry name" value="OS12G0169200 PROTEIN"/>
    <property type="match status" value="1"/>
</dbReference>
<reference evidence="1" key="1">
    <citation type="journal article" date="2023" name="Plant J.">
        <title>Genome sequences and population genomics provide insights into the demographic history, inbreeding, and mutation load of two 'living fossil' tree species of Dipteronia.</title>
        <authorList>
            <person name="Feng Y."/>
            <person name="Comes H.P."/>
            <person name="Chen J."/>
            <person name="Zhu S."/>
            <person name="Lu R."/>
            <person name="Zhang X."/>
            <person name="Li P."/>
            <person name="Qiu J."/>
            <person name="Olsen K.M."/>
            <person name="Qiu Y."/>
        </authorList>
    </citation>
    <scope>NUCLEOTIDE SEQUENCE</scope>
    <source>
        <strain evidence="1">KIB01</strain>
    </source>
</reference>
<dbReference type="Pfam" id="PF04827">
    <property type="entry name" value="Plant_tran"/>
    <property type="match status" value="2"/>
</dbReference>
<organism evidence="1 2">
    <name type="scientific">Dipteronia dyeriana</name>
    <dbReference type="NCBI Taxonomy" id="168575"/>
    <lineage>
        <taxon>Eukaryota</taxon>
        <taxon>Viridiplantae</taxon>
        <taxon>Streptophyta</taxon>
        <taxon>Embryophyta</taxon>
        <taxon>Tracheophyta</taxon>
        <taxon>Spermatophyta</taxon>
        <taxon>Magnoliopsida</taxon>
        <taxon>eudicotyledons</taxon>
        <taxon>Gunneridae</taxon>
        <taxon>Pentapetalae</taxon>
        <taxon>rosids</taxon>
        <taxon>malvids</taxon>
        <taxon>Sapindales</taxon>
        <taxon>Sapindaceae</taxon>
        <taxon>Hippocastanoideae</taxon>
        <taxon>Acereae</taxon>
        <taxon>Dipteronia</taxon>
    </lineage>
</organism>
<evidence type="ECO:0000313" key="2">
    <source>
        <dbReference type="Proteomes" id="UP001280121"/>
    </source>
</evidence>
<gene>
    <name evidence="1" type="ORF">Ddye_001813</name>
</gene>
<dbReference type="EMBL" id="JANJYI010000001">
    <property type="protein sequence ID" value="KAK2663239.1"/>
    <property type="molecule type" value="Genomic_DNA"/>
</dbReference>